<name>A0A022KVK4_9MICO</name>
<dbReference type="PANTHER" id="PTHR43525:SF2">
    <property type="entry name" value="CYSTATHIONINE BETA-LYASE-RELATED"/>
    <property type="match status" value="1"/>
</dbReference>
<keyword evidence="4" id="KW-0456">Lyase</keyword>
<dbReference type="InterPro" id="IPR015422">
    <property type="entry name" value="PyrdxlP-dep_Trfase_small"/>
</dbReference>
<evidence type="ECO:0000259" key="6">
    <source>
        <dbReference type="Pfam" id="PF00155"/>
    </source>
</evidence>
<evidence type="ECO:0000256" key="2">
    <source>
        <dbReference type="ARBA" id="ARBA00012224"/>
    </source>
</evidence>
<dbReference type="RefSeq" id="WP_017824802.1">
    <property type="nucleotide sequence ID" value="NZ_KB403092.1"/>
</dbReference>
<dbReference type="Gene3D" id="3.90.1150.10">
    <property type="entry name" value="Aspartate Aminotransferase, domain 1"/>
    <property type="match status" value="1"/>
</dbReference>
<proteinExistence type="inferred from homology"/>
<keyword evidence="3" id="KW-0663">Pyridoxal phosphate</keyword>
<dbReference type="SUPFAM" id="SSF53383">
    <property type="entry name" value="PLP-dependent transferases"/>
    <property type="match status" value="1"/>
</dbReference>
<dbReference type="GO" id="GO:0008483">
    <property type="term" value="F:transaminase activity"/>
    <property type="evidence" value="ECO:0007669"/>
    <property type="project" value="UniProtKB-KW"/>
</dbReference>
<dbReference type="STRING" id="1249481.D641_0110850"/>
<evidence type="ECO:0000256" key="1">
    <source>
        <dbReference type="ARBA" id="ARBA00001933"/>
    </source>
</evidence>
<dbReference type="Gene3D" id="3.40.640.10">
    <property type="entry name" value="Type I PLP-dependent aspartate aminotransferase-like (Major domain)"/>
    <property type="match status" value="1"/>
</dbReference>
<dbReference type="Proteomes" id="UP000019754">
    <property type="component" value="Unassembled WGS sequence"/>
</dbReference>
<gene>
    <name evidence="7" type="ORF">D641_0110850</name>
</gene>
<dbReference type="CDD" id="cd00609">
    <property type="entry name" value="AAT_like"/>
    <property type="match status" value="1"/>
</dbReference>
<organism evidence="7 8">
    <name type="scientific">Brachybacterium muris UCD-AY4</name>
    <dbReference type="NCBI Taxonomy" id="1249481"/>
    <lineage>
        <taxon>Bacteria</taxon>
        <taxon>Bacillati</taxon>
        <taxon>Actinomycetota</taxon>
        <taxon>Actinomycetes</taxon>
        <taxon>Micrococcales</taxon>
        <taxon>Dermabacteraceae</taxon>
        <taxon>Brachybacterium</taxon>
    </lineage>
</organism>
<keyword evidence="8" id="KW-1185">Reference proteome</keyword>
<dbReference type="InterPro" id="IPR051798">
    <property type="entry name" value="Class-II_PLP-Dep_Aminotrans"/>
</dbReference>
<dbReference type="GO" id="GO:0030170">
    <property type="term" value="F:pyridoxal phosphate binding"/>
    <property type="evidence" value="ECO:0007669"/>
    <property type="project" value="InterPro"/>
</dbReference>
<keyword evidence="7" id="KW-0032">Aminotransferase</keyword>
<dbReference type="InterPro" id="IPR015421">
    <property type="entry name" value="PyrdxlP-dep_Trfase_major"/>
</dbReference>
<dbReference type="AlphaFoldDB" id="A0A022KVK4"/>
<evidence type="ECO:0000256" key="3">
    <source>
        <dbReference type="ARBA" id="ARBA00022898"/>
    </source>
</evidence>
<dbReference type="PANTHER" id="PTHR43525">
    <property type="entry name" value="PROTEIN MALY"/>
    <property type="match status" value="1"/>
</dbReference>
<evidence type="ECO:0000256" key="5">
    <source>
        <dbReference type="ARBA" id="ARBA00037974"/>
    </source>
</evidence>
<dbReference type="Pfam" id="PF00155">
    <property type="entry name" value="Aminotran_1_2"/>
    <property type="match status" value="1"/>
</dbReference>
<sequence length="403" mass="43439">MNLAAAFDAITVEQLRATKSLKWCLPDQAIGAFVAEMDFGTSPVVTAALRKELDRGSFGYAPPHLVEQTGEATAERLRTTHGWQVDPADIRVAPEVIMVLDQVIASTTDPGTPVVVPPPAYMNFFTSIRRQGREAIEVPMIRDDRGRWALDLPGIAAAIERSGAQLVILCNPHNPTGRVFTREELEAFARMVEGAGVRVFADEIWAPIVFEGHRHIPYASLSETTAAHTVTAVSATKGWNIAGLKCAQAVLTSDVDREAWSRMPTPLSDRTPSMGMAGTIAAYRDDSGWIDEVTAYLADCTSMVADMIGEGLPAAVVSRPEGTYVNWVDLTALDLPCPAVEFIQREAGLAPTDGRSCGTVGEGHIRLIAAMPRPILHEAMSRTIQALRPREAPGPGPALDAPR</sequence>
<dbReference type="OrthoDB" id="3224382at2"/>
<evidence type="ECO:0000313" key="7">
    <source>
        <dbReference type="EMBL" id="EYT48697.1"/>
    </source>
</evidence>
<comment type="similarity">
    <text evidence="5">Belongs to the class-II pyridoxal-phosphate-dependent aminotransferase family. MalY/PatB cystathionine beta-lyase subfamily.</text>
</comment>
<protein>
    <recommendedName>
        <fullName evidence="2">cysteine-S-conjugate beta-lyase</fullName>
        <ecNumber evidence="2">4.4.1.13</ecNumber>
    </recommendedName>
</protein>
<comment type="caution">
    <text evidence="7">The sequence shown here is derived from an EMBL/GenBank/DDBJ whole genome shotgun (WGS) entry which is preliminary data.</text>
</comment>
<dbReference type="HOGENOM" id="CLU_017584_15_2_11"/>
<dbReference type="GO" id="GO:0047804">
    <property type="term" value="F:cysteine-S-conjugate beta-lyase activity"/>
    <property type="evidence" value="ECO:0007669"/>
    <property type="project" value="UniProtKB-EC"/>
</dbReference>
<keyword evidence="7" id="KW-0808">Transferase</keyword>
<evidence type="ECO:0000256" key="4">
    <source>
        <dbReference type="ARBA" id="ARBA00023239"/>
    </source>
</evidence>
<accession>A0A022KVK4</accession>
<comment type="cofactor">
    <cofactor evidence="1">
        <name>pyridoxal 5'-phosphate</name>
        <dbReference type="ChEBI" id="CHEBI:597326"/>
    </cofactor>
</comment>
<dbReference type="EC" id="4.4.1.13" evidence="2"/>
<dbReference type="InterPro" id="IPR015424">
    <property type="entry name" value="PyrdxlP-dep_Trfase"/>
</dbReference>
<evidence type="ECO:0000313" key="8">
    <source>
        <dbReference type="Proteomes" id="UP000019754"/>
    </source>
</evidence>
<reference evidence="7 8" key="1">
    <citation type="journal article" date="2013" name="Genome Announc.">
        <title>Draft genome sequence of an Actinobacterium, Brachybacterium muris strain UCD-AY4.</title>
        <authorList>
            <person name="Lo J.R."/>
            <person name="Lang J.M."/>
            <person name="Darling A.E."/>
            <person name="Eisen J.A."/>
            <person name="Coil D.A."/>
        </authorList>
    </citation>
    <scope>NUCLEOTIDE SEQUENCE [LARGE SCALE GENOMIC DNA]</scope>
    <source>
        <strain evidence="7 8">UCD-AY4</strain>
    </source>
</reference>
<dbReference type="InterPro" id="IPR004839">
    <property type="entry name" value="Aminotransferase_I/II_large"/>
</dbReference>
<feature type="domain" description="Aminotransferase class I/classII large" evidence="6">
    <location>
        <begin position="36"/>
        <end position="380"/>
    </location>
</feature>
<dbReference type="EMBL" id="AORC01000013">
    <property type="protein sequence ID" value="EYT48697.1"/>
    <property type="molecule type" value="Genomic_DNA"/>
</dbReference>